<reference evidence="2 3" key="1">
    <citation type="submission" date="2019-03" db="EMBL/GenBank/DDBJ databases">
        <title>Genomic Encyclopedia of Type Strains, Phase IV (KMG-IV): sequencing the most valuable type-strain genomes for metagenomic binning, comparative biology and taxonomic classification.</title>
        <authorList>
            <person name="Goeker M."/>
        </authorList>
    </citation>
    <scope>NUCLEOTIDE SEQUENCE [LARGE SCALE GENOMIC DNA]</scope>
    <source>
        <strain evidence="2 3">DSM 24984</strain>
    </source>
</reference>
<dbReference type="AlphaFoldDB" id="A0A4R1K6Q9"/>
<dbReference type="RefSeq" id="WP_132874062.1">
    <property type="nucleotide sequence ID" value="NZ_JAJUHT010000005.1"/>
</dbReference>
<dbReference type="GO" id="GO:0016787">
    <property type="term" value="F:hydrolase activity"/>
    <property type="evidence" value="ECO:0007669"/>
    <property type="project" value="UniProtKB-KW"/>
</dbReference>
<dbReference type="Proteomes" id="UP000294614">
    <property type="component" value="Unassembled WGS sequence"/>
</dbReference>
<accession>A0A4R1K6Q9</accession>
<dbReference type="EMBL" id="SMGG01000005">
    <property type="protein sequence ID" value="TCK59912.1"/>
    <property type="molecule type" value="Genomic_DNA"/>
</dbReference>
<gene>
    <name evidence="2" type="ORF">C8D98_2079</name>
</gene>
<dbReference type="OrthoDB" id="2889526at2"/>
<protein>
    <submittedName>
        <fullName evidence="2">Methenyltetrahydrofolate cyclohydrolase /5,10-methylenetetrahydrofolate dehydrogenase (NADP+)</fullName>
    </submittedName>
</protein>
<keyword evidence="2" id="KW-0378">Hydrolase</keyword>
<keyword evidence="3" id="KW-1185">Reference proteome</keyword>
<dbReference type="InterPro" id="IPR026029">
    <property type="entry name" value="MLI_dom"/>
</dbReference>
<organism evidence="2 3">
    <name type="scientific">Seleniivibrio woodruffii</name>
    <dbReference type="NCBI Taxonomy" id="1078050"/>
    <lineage>
        <taxon>Bacteria</taxon>
        <taxon>Pseudomonadati</taxon>
        <taxon>Deferribacterota</taxon>
        <taxon>Deferribacteres</taxon>
        <taxon>Deferribacterales</taxon>
        <taxon>Geovibrionaceae</taxon>
        <taxon>Seleniivibrio</taxon>
    </lineage>
</organism>
<dbReference type="InterPro" id="IPR011008">
    <property type="entry name" value="Dimeric_a/b-barrel"/>
</dbReference>
<dbReference type="Pfam" id="PF02426">
    <property type="entry name" value="MIase"/>
    <property type="match status" value="1"/>
</dbReference>
<dbReference type="SUPFAM" id="SSF54909">
    <property type="entry name" value="Dimeric alpha+beta barrel"/>
    <property type="match status" value="1"/>
</dbReference>
<feature type="domain" description="Muconolactone isomerase" evidence="1">
    <location>
        <begin position="1"/>
        <end position="88"/>
    </location>
</feature>
<proteinExistence type="predicted"/>
<name>A0A4R1K6Q9_9BACT</name>
<evidence type="ECO:0000313" key="3">
    <source>
        <dbReference type="Proteomes" id="UP000294614"/>
    </source>
</evidence>
<dbReference type="Gene3D" id="3.30.70.1060">
    <property type="entry name" value="Dimeric alpha+beta barrel"/>
    <property type="match status" value="1"/>
</dbReference>
<sequence length="103" mass="12173">MLFFVQMKWNYQGRISQDQLWEMEAIEGNHGIAGIKTGKVQLFKVVSQHRVIAIVDVDSLEDLDRNSMGWLPMREYLEFEHVWALRDYEGFIEDVKNGFPQPR</sequence>
<evidence type="ECO:0000313" key="2">
    <source>
        <dbReference type="EMBL" id="TCK59912.1"/>
    </source>
</evidence>
<evidence type="ECO:0000259" key="1">
    <source>
        <dbReference type="Pfam" id="PF02426"/>
    </source>
</evidence>
<comment type="caution">
    <text evidence="2">The sequence shown here is derived from an EMBL/GenBank/DDBJ whole genome shotgun (WGS) entry which is preliminary data.</text>
</comment>